<gene>
    <name evidence="3" type="ORF">E6K81_03615</name>
</gene>
<proteinExistence type="predicted"/>
<accession>A0A538UCK9</accession>
<feature type="region of interest" description="Disordered" evidence="2">
    <location>
        <begin position="298"/>
        <end position="326"/>
    </location>
</feature>
<dbReference type="AlphaFoldDB" id="A0A538UCK9"/>
<dbReference type="SUPFAM" id="SSF57997">
    <property type="entry name" value="Tropomyosin"/>
    <property type="match status" value="1"/>
</dbReference>
<dbReference type="Gene3D" id="1.20.5.170">
    <property type="match status" value="1"/>
</dbReference>
<dbReference type="PANTHER" id="PTHR32114">
    <property type="entry name" value="ABC TRANSPORTER ABCH.3"/>
    <property type="match status" value="1"/>
</dbReference>
<feature type="coiled-coil region" evidence="1">
    <location>
        <begin position="229"/>
        <end position="273"/>
    </location>
</feature>
<name>A0A538UCK9_UNCEI</name>
<comment type="caution">
    <text evidence="3">The sequence shown here is derived from an EMBL/GenBank/DDBJ whole genome shotgun (WGS) entry which is preliminary data.</text>
</comment>
<dbReference type="Gene3D" id="1.20.58.60">
    <property type="match status" value="1"/>
</dbReference>
<reference evidence="3 4" key="1">
    <citation type="journal article" date="2019" name="Nat. Microbiol.">
        <title>Mediterranean grassland soil C-N compound turnover is dependent on rainfall and depth, and is mediated by genomically divergent microorganisms.</title>
        <authorList>
            <person name="Diamond S."/>
            <person name="Andeer P.F."/>
            <person name="Li Z."/>
            <person name="Crits-Christoph A."/>
            <person name="Burstein D."/>
            <person name="Anantharaman K."/>
            <person name="Lane K.R."/>
            <person name="Thomas B.C."/>
            <person name="Pan C."/>
            <person name="Northen T.R."/>
            <person name="Banfield J.F."/>
        </authorList>
    </citation>
    <scope>NUCLEOTIDE SEQUENCE [LARGE SCALE GENOMIC DNA]</scope>
    <source>
        <strain evidence="3">WS_11</strain>
    </source>
</reference>
<organism evidence="3 4">
    <name type="scientific">Eiseniibacteriota bacterium</name>
    <dbReference type="NCBI Taxonomy" id="2212470"/>
    <lineage>
        <taxon>Bacteria</taxon>
        <taxon>Candidatus Eiseniibacteriota</taxon>
    </lineage>
</organism>
<evidence type="ECO:0000256" key="2">
    <source>
        <dbReference type="SAM" id="MobiDB-lite"/>
    </source>
</evidence>
<dbReference type="PANTHER" id="PTHR32114:SF2">
    <property type="entry name" value="ABC TRANSPORTER ABCH.3"/>
    <property type="match status" value="1"/>
</dbReference>
<sequence length="551" mass="61439">MRKVTERFEFESQGLESVSQRVSDLRVTLSDYENRFTGLGESSMAATEIRSQTVALGEQVRGLSAEVNQVDRDVAKFQSVRRELEETSQTARDISTRFSQIEAARVTVEGALRDFEQLNAVHAIVKDSLEQAQFAHGEIARFREGQSDARSWMAEVERSVKDLKDQVADVSRLAPTIEVAQKQAQRLSDSLSDIERRRGLVDTLQRRMDDLSDLGGKLDERGRQLQSQMEVTEERFTGLSRRAEEAERLGETVANMSGQVNEAERKADAIAKNIAGVAARCESVEALAEQTRALRPELEQRQRSLSEASKSLAQASEMRKEAASAAQQLEELSRRLTATLSAVEDRARHLDDLATKIDGRADGLKAIERRLGQFDERLSKWGPVEQEIGRTLEQIIARQGTVESLQLDLNRMIMMAEKTAKEVREITSAHGEIEQSRGLLTEVMNGLRDIKGTANSLDERKRQMGKAEERLTRAEALLMDVRSSLETLQAQKAVVDQAVEKAGSLKFLIKQAEAMIEGWRDEREMTVRVRSAVADARDNNGGTGGQEANAA</sequence>
<protein>
    <submittedName>
        <fullName evidence="3">Uncharacterized protein</fullName>
    </submittedName>
</protein>
<dbReference type="Proteomes" id="UP000319771">
    <property type="component" value="Unassembled WGS sequence"/>
</dbReference>
<evidence type="ECO:0000313" key="3">
    <source>
        <dbReference type="EMBL" id="TMQ73648.1"/>
    </source>
</evidence>
<evidence type="ECO:0000256" key="1">
    <source>
        <dbReference type="SAM" id="Coils"/>
    </source>
</evidence>
<keyword evidence="1" id="KW-0175">Coiled coil</keyword>
<feature type="coiled-coil region" evidence="1">
    <location>
        <begin position="153"/>
        <end position="197"/>
    </location>
</feature>
<feature type="compositionally biased region" description="Polar residues" evidence="2">
    <location>
        <begin position="305"/>
        <end position="314"/>
    </location>
</feature>
<feature type="coiled-coil region" evidence="1">
    <location>
        <begin position="457"/>
        <end position="491"/>
    </location>
</feature>
<evidence type="ECO:0000313" key="4">
    <source>
        <dbReference type="Proteomes" id="UP000319771"/>
    </source>
</evidence>
<dbReference type="EMBL" id="VBPB01000054">
    <property type="protein sequence ID" value="TMQ73648.1"/>
    <property type="molecule type" value="Genomic_DNA"/>
</dbReference>